<feature type="region of interest" description="Disordered" evidence="11">
    <location>
        <begin position="1"/>
        <end position="30"/>
    </location>
</feature>
<dbReference type="Pfam" id="PF01475">
    <property type="entry name" value="FUR"/>
    <property type="match status" value="1"/>
</dbReference>
<evidence type="ECO:0000256" key="2">
    <source>
        <dbReference type="ARBA" id="ARBA00007957"/>
    </source>
</evidence>
<dbReference type="InterPro" id="IPR036388">
    <property type="entry name" value="WH-like_DNA-bd_sf"/>
</dbReference>
<protein>
    <recommendedName>
        <fullName evidence="3">Ferric uptake regulation protein</fullName>
    </recommendedName>
</protein>
<dbReference type="SUPFAM" id="SSF46785">
    <property type="entry name" value="Winged helix' DNA-binding domain"/>
    <property type="match status" value="1"/>
</dbReference>
<gene>
    <name evidence="12" type="ORF">F3W84_23105</name>
</gene>
<evidence type="ECO:0000256" key="4">
    <source>
        <dbReference type="ARBA" id="ARBA00022490"/>
    </source>
</evidence>
<keyword evidence="6" id="KW-0479">Metal-binding</keyword>
<keyword evidence="5" id="KW-0678">Repressor</keyword>
<dbReference type="NCBIfam" id="NF045678">
    <property type="entry name" value="TransRegIrrA"/>
    <property type="match status" value="1"/>
</dbReference>
<dbReference type="GO" id="GO:0008270">
    <property type="term" value="F:zinc ion binding"/>
    <property type="evidence" value="ECO:0007669"/>
    <property type="project" value="TreeGrafter"/>
</dbReference>
<dbReference type="PANTHER" id="PTHR33202:SF7">
    <property type="entry name" value="FERRIC UPTAKE REGULATION PROTEIN"/>
    <property type="match status" value="1"/>
</dbReference>
<dbReference type="Gene3D" id="1.10.10.10">
    <property type="entry name" value="Winged helix-like DNA-binding domain superfamily/Winged helix DNA-binding domain"/>
    <property type="match status" value="1"/>
</dbReference>
<name>A0A5N1JEK8_9HYPH</name>
<dbReference type="Proteomes" id="UP000327108">
    <property type="component" value="Unassembled WGS sequence"/>
</dbReference>
<evidence type="ECO:0000256" key="8">
    <source>
        <dbReference type="ARBA" id="ARBA00023015"/>
    </source>
</evidence>
<evidence type="ECO:0000256" key="6">
    <source>
        <dbReference type="ARBA" id="ARBA00022723"/>
    </source>
</evidence>
<reference evidence="12 13" key="1">
    <citation type="submission" date="2019-09" db="EMBL/GenBank/DDBJ databases">
        <title>Biological control of the noxious weed angled onion (Allium triquetrum) thwarted by endophytic bacteria in Victoria, Australia.</title>
        <authorList>
            <person name="Tehranchian P."/>
            <person name="Adair R.J."/>
            <person name="Van T.H."/>
            <person name="Morrison P.D."/>
            <person name="Williams H."/>
            <person name="Lawrie A.C."/>
        </authorList>
    </citation>
    <scope>NUCLEOTIDE SEQUENCE [LARGE SCALE GENOMIC DNA]</scope>
    <source>
        <strain evidence="12 13">RPTAtOch1</strain>
    </source>
</reference>
<keyword evidence="7" id="KW-0862">Zinc</keyword>
<comment type="subcellular location">
    <subcellularLocation>
        <location evidence="1">Cytoplasm</location>
    </subcellularLocation>
</comment>
<dbReference type="GO" id="GO:0000976">
    <property type="term" value="F:transcription cis-regulatory region binding"/>
    <property type="evidence" value="ECO:0007669"/>
    <property type="project" value="TreeGrafter"/>
</dbReference>
<evidence type="ECO:0000313" key="13">
    <source>
        <dbReference type="Proteomes" id="UP000327108"/>
    </source>
</evidence>
<evidence type="ECO:0000256" key="1">
    <source>
        <dbReference type="ARBA" id="ARBA00004496"/>
    </source>
</evidence>
<evidence type="ECO:0000256" key="11">
    <source>
        <dbReference type="SAM" id="MobiDB-lite"/>
    </source>
</evidence>
<keyword evidence="4" id="KW-0963">Cytoplasm</keyword>
<dbReference type="AlphaFoldDB" id="A0A5N1JEK8"/>
<sequence>MLFNPRSGPKSEPDASQLLSKHVPRSGKEWRRQQASTVKAILRRAGLRPTRQRIALGCLLFTDKHRHVTPDMLNEEALLHGEKLSVATVYNALNQFAGAGLIRKISLHSERTYFDTDTGDHTHFYIHDEDRIIDIASNDVSVGPLPPPPAGYKVSKVDILIHLTPITDSN</sequence>
<accession>A0A5N1JEK8</accession>
<keyword evidence="8" id="KW-0805">Transcription regulation</keyword>
<keyword evidence="13" id="KW-1185">Reference proteome</keyword>
<dbReference type="GO" id="GO:0003700">
    <property type="term" value="F:DNA-binding transcription factor activity"/>
    <property type="evidence" value="ECO:0007669"/>
    <property type="project" value="InterPro"/>
</dbReference>
<evidence type="ECO:0000256" key="10">
    <source>
        <dbReference type="ARBA" id="ARBA00023163"/>
    </source>
</evidence>
<dbReference type="InterPro" id="IPR036390">
    <property type="entry name" value="WH_DNA-bd_sf"/>
</dbReference>
<dbReference type="GO" id="GO:0005737">
    <property type="term" value="C:cytoplasm"/>
    <property type="evidence" value="ECO:0007669"/>
    <property type="project" value="UniProtKB-SubCell"/>
</dbReference>
<evidence type="ECO:0000256" key="7">
    <source>
        <dbReference type="ARBA" id="ARBA00022833"/>
    </source>
</evidence>
<evidence type="ECO:0000313" key="12">
    <source>
        <dbReference type="EMBL" id="KAA9353307.1"/>
    </source>
</evidence>
<dbReference type="RefSeq" id="WP_151096073.1">
    <property type="nucleotide sequence ID" value="NZ_JBLZNM010000029.1"/>
</dbReference>
<comment type="similarity">
    <text evidence="2">Belongs to the Fur family.</text>
</comment>
<proteinExistence type="inferred from homology"/>
<evidence type="ECO:0000256" key="3">
    <source>
        <dbReference type="ARBA" id="ARBA00020910"/>
    </source>
</evidence>
<evidence type="ECO:0000256" key="5">
    <source>
        <dbReference type="ARBA" id="ARBA00022491"/>
    </source>
</evidence>
<keyword evidence="9" id="KW-0238">DNA-binding</keyword>
<dbReference type="FunFam" id="1.10.10.10:FF:000007">
    <property type="entry name" value="Ferric uptake regulation protein"/>
    <property type="match status" value="1"/>
</dbReference>
<dbReference type="GO" id="GO:0045892">
    <property type="term" value="P:negative regulation of DNA-templated transcription"/>
    <property type="evidence" value="ECO:0007669"/>
    <property type="project" value="TreeGrafter"/>
</dbReference>
<dbReference type="GO" id="GO:1900376">
    <property type="term" value="P:regulation of secondary metabolite biosynthetic process"/>
    <property type="evidence" value="ECO:0007669"/>
    <property type="project" value="TreeGrafter"/>
</dbReference>
<dbReference type="EMBL" id="VYXQ01000039">
    <property type="protein sequence ID" value="KAA9353307.1"/>
    <property type="molecule type" value="Genomic_DNA"/>
</dbReference>
<dbReference type="PANTHER" id="PTHR33202">
    <property type="entry name" value="ZINC UPTAKE REGULATION PROTEIN"/>
    <property type="match status" value="1"/>
</dbReference>
<organism evidence="12 13">
    <name type="scientific">Ochrobactrum quorumnocens</name>
    <dbReference type="NCBI Taxonomy" id="271865"/>
    <lineage>
        <taxon>Bacteria</taxon>
        <taxon>Pseudomonadati</taxon>
        <taxon>Pseudomonadota</taxon>
        <taxon>Alphaproteobacteria</taxon>
        <taxon>Hyphomicrobiales</taxon>
        <taxon>Brucellaceae</taxon>
        <taxon>Brucella/Ochrobactrum group</taxon>
        <taxon>Ochrobactrum</taxon>
    </lineage>
</organism>
<comment type="caution">
    <text evidence="12">The sequence shown here is derived from an EMBL/GenBank/DDBJ whole genome shotgun (WGS) entry which is preliminary data.</text>
</comment>
<keyword evidence="10" id="KW-0804">Transcription</keyword>
<evidence type="ECO:0000256" key="9">
    <source>
        <dbReference type="ARBA" id="ARBA00023125"/>
    </source>
</evidence>
<dbReference type="InterPro" id="IPR002481">
    <property type="entry name" value="FUR"/>
</dbReference>